<gene>
    <name evidence="11" type="ORF">HZF10_04760</name>
</gene>
<feature type="transmembrane region" description="Helical" evidence="10">
    <location>
        <begin position="358"/>
        <end position="381"/>
    </location>
</feature>
<sequence length="447" mass="48548">MEQAAEDFGTGDLKKLLLRQAVPASVGILFLTVNMLIDTILVGRWIGSIAIAALTVVTPIIFLMASVGFAIGVGGSSVLSRALGAKNIEKAKKSVAHQIVMTSVLTILLMLAGLLFTDWMLKLFGAQGDIVSPAKTFFYPVLLAGPLQALGAMGNSIMRAEDKARYAMIGMITPSVMNLVFDVAFIKFMDMGVFGAALATSLSFLMGFLYLLWYFIYKSDIKLEFRHFLPDWKLTGEIGALSFTTLARQSVISALSVLLNHQLFEHGGETSVTVYGIVSKMLMFALFPVNGIMQGFQSIAGFNFGAEKYGRVKEIVKISVWSASILAIVVYTLILIFAEPIAKLFIDDAQVIAQTPNALRWVFAASPVIAIQLIGSTYFQAEGKAVKSLLLTLTKQGFFLIPLILILPDKFGIFGIWVAFPIADVLATLVTGSFLFFAMKKLSDGKL</sequence>
<protein>
    <recommendedName>
        <fullName evidence="3">Multidrug export protein MepA</fullName>
    </recommendedName>
</protein>
<keyword evidence="8 10" id="KW-0472">Membrane</keyword>
<reference evidence="11 12" key="1">
    <citation type="submission" date="2020-07" db="EMBL/GenBank/DDBJ databases">
        <authorList>
            <person name="Sun Q."/>
        </authorList>
    </citation>
    <scope>NUCLEOTIDE SEQUENCE [LARGE SCALE GENOMIC DNA]</scope>
    <source>
        <strain evidence="11 12">MAH-1</strain>
    </source>
</reference>
<dbReference type="PANTHER" id="PTHR43823">
    <property type="entry name" value="SPORULATION PROTEIN YKVU"/>
    <property type="match status" value="1"/>
</dbReference>
<name>A0A7Y8Y0M3_9FLAO</name>
<dbReference type="PANTHER" id="PTHR43823:SF3">
    <property type="entry name" value="MULTIDRUG EXPORT PROTEIN MEPA"/>
    <property type="match status" value="1"/>
</dbReference>
<dbReference type="AlphaFoldDB" id="A0A7Y8Y0M3"/>
<comment type="caution">
    <text evidence="11">The sequence shown here is derived from an EMBL/GenBank/DDBJ whole genome shotgun (WGS) entry which is preliminary data.</text>
</comment>
<comment type="similarity">
    <text evidence="2">Belongs to the multi antimicrobial extrusion (MATE) (TC 2.A.66.1) family. MepA subfamily.</text>
</comment>
<feature type="transmembrane region" description="Helical" evidence="10">
    <location>
        <begin position="192"/>
        <end position="217"/>
    </location>
</feature>
<dbReference type="InterPro" id="IPR002528">
    <property type="entry name" value="MATE_fam"/>
</dbReference>
<dbReference type="EMBL" id="JACBJI010000002">
    <property type="protein sequence ID" value="NYA70221.1"/>
    <property type="molecule type" value="Genomic_DNA"/>
</dbReference>
<keyword evidence="7 10" id="KW-1133">Transmembrane helix</keyword>
<dbReference type="RefSeq" id="WP_176005039.1">
    <property type="nucleotide sequence ID" value="NZ_JABWMI010000006.1"/>
</dbReference>
<dbReference type="Pfam" id="PF01554">
    <property type="entry name" value="MatE"/>
    <property type="match status" value="2"/>
</dbReference>
<feature type="transmembrane region" description="Helical" evidence="10">
    <location>
        <begin position="95"/>
        <end position="117"/>
    </location>
</feature>
<dbReference type="Proteomes" id="UP000535020">
    <property type="component" value="Unassembled WGS sequence"/>
</dbReference>
<dbReference type="GO" id="GO:0042910">
    <property type="term" value="F:xenobiotic transmembrane transporter activity"/>
    <property type="evidence" value="ECO:0007669"/>
    <property type="project" value="InterPro"/>
</dbReference>
<evidence type="ECO:0000256" key="7">
    <source>
        <dbReference type="ARBA" id="ARBA00022989"/>
    </source>
</evidence>
<dbReference type="InterPro" id="IPR051327">
    <property type="entry name" value="MATE_MepA_subfamily"/>
</dbReference>
<feature type="transmembrane region" description="Helical" evidence="10">
    <location>
        <begin position="166"/>
        <end position="186"/>
    </location>
</feature>
<evidence type="ECO:0000256" key="5">
    <source>
        <dbReference type="ARBA" id="ARBA00022475"/>
    </source>
</evidence>
<dbReference type="InterPro" id="IPR048279">
    <property type="entry name" value="MdtK-like"/>
</dbReference>
<evidence type="ECO:0000256" key="9">
    <source>
        <dbReference type="ARBA" id="ARBA00023251"/>
    </source>
</evidence>
<feature type="transmembrane region" description="Helical" evidence="10">
    <location>
        <begin position="21"/>
        <end position="43"/>
    </location>
</feature>
<dbReference type="GO" id="GO:0015297">
    <property type="term" value="F:antiporter activity"/>
    <property type="evidence" value="ECO:0007669"/>
    <property type="project" value="InterPro"/>
</dbReference>
<dbReference type="GO" id="GO:0005886">
    <property type="term" value="C:plasma membrane"/>
    <property type="evidence" value="ECO:0007669"/>
    <property type="project" value="UniProtKB-SubCell"/>
</dbReference>
<dbReference type="PIRSF" id="PIRSF006603">
    <property type="entry name" value="DinF"/>
    <property type="match status" value="1"/>
</dbReference>
<keyword evidence="6 10" id="KW-0812">Transmembrane</keyword>
<dbReference type="InterPro" id="IPR045070">
    <property type="entry name" value="MATE_MepA-like"/>
</dbReference>
<evidence type="ECO:0000256" key="10">
    <source>
        <dbReference type="SAM" id="Phobius"/>
    </source>
</evidence>
<dbReference type="CDD" id="cd13143">
    <property type="entry name" value="MATE_MepA_like"/>
    <property type="match status" value="1"/>
</dbReference>
<organism evidence="11 12">
    <name type="scientific">Flavobacterium agri</name>
    <dbReference type="NCBI Taxonomy" id="2743471"/>
    <lineage>
        <taxon>Bacteria</taxon>
        <taxon>Pseudomonadati</taxon>
        <taxon>Bacteroidota</taxon>
        <taxon>Flavobacteriia</taxon>
        <taxon>Flavobacteriales</taxon>
        <taxon>Flavobacteriaceae</taxon>
        <taxon>Flavobacterium</taxon>
    </lineage>
</organism>
<evidence type="ECO:0000256" key="4">
    <source>
        <dbReference type="ARBA" id="ARBA00022448"/>
    </source>
</evidence>
<evidence type="ECO:0000256" key="2">
    <source>
        <dbReference type="ARBA" id="ARBA00008417"/>
    </source>
</evidence>
<evidence type="ECO:0000256" key="8">
    <source>
        <dbReference type="ARBA" id="ARBA00023136"/>
    </source>
</evidence>
<keyword evidence="4" id="KW-0813">Transport</keyword>
<feature type="transmembrane region" description="Helical" evidence="10">
    <location>
        <begin position="137"/>
        <end position="154"/>
    </location>
</feature>
<keyword evidence="12" id="KW-1185">Reference proteome</keyword>
<proteinExistence type="inferred from homology"/>
<keyword evidence="5" id="KW-1003">Cell membrane</keyword>
<feature type="transmembrane region" description="Helical" evidence="10">
    <location>
        <begin position="318"/>
        <end position="338"/>
    </location>
</feature>
<keyword evidence="9" id="KW-0046">Antibiotic resistance</keyword>
<evidence type="ECO:0000313" key="11">
    <source>
        <dbReference type="EMBL" id="NYA70221.1"/>
    </source>
</evidence>
<dbReference type="GO" id="GO:0046677">
    <property type="term" value="P:response to antibiotic"/>
    <property type="evidence" value="ECO:0007669"/>
    <property type="project" value="UniProtKB-KW"/>
</dbReference>
<comment type="subcellular location">
    <subcellularLocation>
        <location evidence="1">Cell membrane</location>
        <topology evidence="1">Multi-pass membrane protein</topology>
    </subcellularLocation>
</comment>
<dbReference type="NCBIfam" id="TIGR00797">
    <property type="entry name" value="matE"/>
    <property type="match status" value="1"/>
</dbReference>
<evidence type="ECO:0000256" key="1">
    <source>
        <dbReference type="ARBA" id="ARBA00004651"/>
    </source>
</evidence>
<feature type="transmembrane region" description="Helical" evidence="10">
    <location>
        <begin position="49"/>
        <end position="74"/>
    </location>
</feature>
<feature type="transmembrane region" description="Helical" evidence="10">
    <location>
        <begin position="413"/>
        <end position="438"/>
    </location>
</feature>
<feature type="transmembrane region" description="Helical" evidence="10">
    <location>
        <begin position="388"/>
        <end position="407"/>
    </location>
</feature>
<evidence type="ECO:0000313" key="12">
    <source>
        <dbReference type="Proteomes" id="UP000535020"/>
    </source>
</evidence>
<evidence type="ECO:0000256" key="3">
    <source>
        <dbReference type="ARBA" id="ARBA00022106"/>
    </source>
</evidence>
<accession>A0A7Y8Y0M3</accession>
<evidence type="ECO:0000256" key="6">
    <source>
        <dbReference type="ARBA" id="ARBA00022692"/>
    </source>
</evidence>